<dbReference type="Gene3D" id="3.40.1350.10">
    <property type="match status" value="1"/>
</dbReference>
<proteinExistence type="predicted"/>
<dbReference type="AlphaFoldDB" id="A0A179D2D7"/>
<dbReference type="GO" id="GO:0004519">
    <property type="term" value="F:endonuclease activity"/>
    <property type="evidence" value="ECO:0007669"/>
    <property type="project" value="InterPro"/>
</dbReference>
<dbReference type="EMBL" id="LWLG01000026">
    <property type="protein sequence ID" value="OAQ19808.1"/>
    <property type="molecule type" value="Genomic_DNA"/>
</dbReference>
<dbReference type="InterPro" id="IPR011335">
    <property type="entry name" value="Restrct_endonuc-II-like"/>
</dbReference>
<accession>A0A179D2D7</accession>
<feature type="domain" description="Restriction endonuclease type IV Mrr" evidence="2">
    <location>
        <begin position="2"/>
        <end position="62"/>
    </location>
</feature>
<dbReference type="GO" id="GO:0009307">
    <property type="term" value="P:DNA restriction-modification system"/>
    <property type="evidence" value="ECO:0007669"/>
    <property type="project" value="InterPro"/>
</dbReference>
<evidence type="ECO:0000256" key="1">
    <source>
        <dbReference type="SAM" id="Coils"/>
    </source>
</evidence>
<dbReference type="InterPro" id="IPR007560">
    <property type="entry name" value="Restrct_endonuc_IV_Mrr"/>
</dbReference>
<evidence type="ECO:0000313" key="3">
    <source>
        <dbReference type="EMBL" id="OAQ19808.1"/>
    </source>
</evidence>
<dbReference type="GO" id="GO:0003677">
    <property type="term" value="F:DNA binding"/>
    <property type="evidence" value="ECO:0007669"/>
    <property type="project" value="InterPro"/>
</dbReference>
<protein>
    <recommendedName>
        <fullName evidence="2">Restriction endonuclease type IV Mrr domain-containing protein</fullName>
    </recommendedName>
</protein>
<dbReference type="SUPFAM" id="SSF52980">
    <property type="entry name" value="Restriction endonuclease-like"/>
    <property type="match status" value="1"/>
</dbReference>
<feature type="coiled-coil region" evidence="1">
    <location>
        <begin position="86"/>
        <end position="113"/>
    </location>
</feature>
<comment type="caution">
    <text evidence="3">The sequence shown here is derived from an EMBL/GenBank/DDBJ whole genome shotgun (WGS) entry which is preliminary data.</text>
</comment>
<gene>
    <name evidence="3" type="ORF">TDIS_2102</name>
</gene>
<dbReference type="Pfam" id="PF04471">
    <property type="entry name" value="Mrr_cat"/>
    <property type="match status" value="1"/>
</dbReference>
<dbReference type="Proteomes" id="UP000078390">
    <property type="component" value="Unassembled WGS sequence"/>
</dbReference>
<keyword evidence="1" id="KW-0175">Coiled coil</keyword>
<keyword evidence="4" id="KW-1185">Reference proteome</keyword>
<organism evidence="3 4">
    <name type="scientific">Thermosulfurimonas dismutans</name>
    <dbReference type="NCBI Taxonomy" id="999894"/>
    <lineage>
        <taxon>Bacteria</taxon>
        <taxon>Pseudomonadati</taxon>
        <taxon>Thermodesulfobacteriota</taxon>
        <taxon>Thermodesulfobacteria</taxon>
        <taxon>Thermodesulfobacteriales</taxon>
        <taxon>Thermodesulfobacteriaceae</taxon>
        <taxon>Thermosulfurimonas</taxon>
    </lineage>
</organism>
<reference evidence="3 4" key="1">
    <citation type="submission" date="2016-04" db="EMBL/GenBank/DDBJ databases">
        <title>Genome analysis of Thermosulfurimonas dismutans, the first thermophilic sulfur-disproportionating bacterium of the phylum Thermodesulfobacteria.</title>
        <authorList>
            <person name="Mardanov A.V."/>
            <person name="Beletsky A.V."/>
            <person name="Kadnikov V.V."/>
            <person name="Slobodkin A.I."/>
            <person name="Ravin N.V."/>
        </authorList>
    </citation>
    <scope>NUCLEOTIDE SEQUENCE [LARGE SCALE GENOMIC DNA]</scope>
    <source>
        <strain evidence="3 4">S95</strain>
    </source>
</reference>
<dbReference type="STRING" id="999894.TDIS_2102"/>
<name>A0A179D2D7_9BACT</name>
<dbReference type="InterPro" id="IPR011856">
    <property type="entry name" value="tRNA_endonuc-like_dom_sf"/>
</dbReference>
<evidence type="ECO:0000313" key="4">
    <source>
        <dbReference type="Proteomes" id="UP000078390"/>
    </source>
</evidence>
<evidence type="ECO:0000259" key="2">
    <source>
        <dbReference type="Pfam" id="PF04471"/>
    </source>
</evidence>
<sequence>MQAKGGESPIGIRAIQEIYTAKDLYEAQEAWVITNSYFTKSAEEAARKLNVKLFNKLHLMRIINQVSGYNAILKIKKELYLVEETLEKLRTREQELLKEKKALEERLSEIEKKIKN</sequence>